<keyword evidence="2" id="KW-0489">Methyltransferase</keyword>
<keyword evidence="1" id="KW-1133">Transmembrane helix</keyword>
<name>A0ABU7L1N7_9ACTN</name>
<feature type="transmembrane region" description="Helical" evidence="1">
    <location>
        <begin position="41"/>
        <end position="63"/>
    </location>
</feature>
<protein>
    <submittedName>
        <fullName evidence="2">Class I SAM-dependent methyltransferase</fullName>
        <ecNumber evidence="2">2.1.1.-</ecNumber>
    </submittedName>
</protein>
<dbReference type="Pfam" id="PF13578">
    <property type="entry name" value="Methyltransf_24"/>
    <property type="match status" value="1"/>
</dbReference>
<dbReference type="InterPro" id="IPR029063">
    <property type="entry name" value="SAM-dependent_MTases_sf"/>
</dbReference>
<dbReference type="GO" id="GO:0008168">
    <property type="term" value="F:methyltransferase activity"/>
    <property type="evidence" value="ECO:0007669"/>
    <property type="project" value="UniProtKB-KW"/>
</dbReference>
<keyword evidence="2" id="KW-0808">Transferase</keyword>
<dbReference type="Proteomes" id="UP001348641">
    <property type="component" value="Unassembled WGS sequence"/>
</dbReference>
<evidence type="ECO:0000256" key="1">
    <source>
        <dbReference type="SAM" id="Phobius"/>
    </source>
</evidence>
<feature type="transmembrane region" description="Helical" evidence="1">
    <location>
        <begin position="12"/>
        <end position="35"/>
    </location>
</feature>
<comment type="caution">
    <text evidence="2">The sequence shown here is derived from an EMBL/GenBank/DDBJ whole genome shotgun (WGS) entry which is preliminary data.</text>
</comment>
<dbReference type="RefSeq" id="WP_330162169.1">
    <property type="nucleotide sequence ID" value="NZ_BAAAJA010000009.1"/>
</dbReference>
<dbReference type="SUPFAM" id="SSF53335">
    <property type="entry name" value="S-adenosyl-L-methionine-dependent methyltransferases"/>
    <property type="match status" value="1"/>
</dbReference>
<reference evidence="2 3" key="1">
    <citation type="submission" date="2023-07" db="EMBL/GenBank/DDBJ databases">
        <authorList>
            <person name="Girao M."/>
            <person name="Carvalho M.F."/>
        </authorList>
    </citation>
    <scope>NUCLEOTIDE SEQUENCE [LARGE SCALE GENOMIC DNA]</scope>
    <source>
        <strain evidence="2 3">66/93</strain>
    </source>
</reference>
<dbReference type="Gene3D" id="3.40.50.150">
    <property type="entry name" value="Vaccinia Virus protein VP39"/>
    <property type="match status" value="1"/>
</dbReference>
<dbReference type="EC" id="2.1.1.-" evidence="2"/>
<proteinExistence type="predicted"/>
<accession>A0ABU7L1N7</accession>
<evidence type="ECO:0000313" key="3">
    <source>
        <dbReference type="Proteomes" id="UP001348641"/>
    </source>
</evidence>
<keyword evidence="1" id="KW-0472">Membrane</keyword>
<sequence>MRSLRRRLRPILAVGAVGGAAVLAVPVVLGFLGLIRWVDAAVLVLLGALGGAVALMALLLLLLRRTVKGLSGSVSTAMDTHSRRVAEALGRDRLEAAQSMDGVKERLTHLRDHSLPKLAREVTHAVTVQGRNDYEQQVAWTELREHLDTPTFMPPLRGWAASPDVMRLLVRDIDRRRPGLVVECGSGSSSVWIGYALRRAGAGRLVAIEHDARYAELSRALVASHGLEDVVEIRTAPLTGFETGDGEAGEGPDGGARRWYDTSVLADLEDIDLLFVDGPPEATGSQARYPAVPVLLPRCAEDAVIVLDDASRPDERALGDRWLAENPGLRRTEEAAEKGAHVFTRA</sequence>
<organism evidence="2 3">
    <name type="scientific">Nocardiopsis tropica</name>
    <dbReference type="NCBI Taxonomy" id="109330"/>
    <lineage>
        <taxon>Bacteria</taxon>
        <taxon>Bacillati</taxon>
        <taxon>Actinomycetota</taxon>
        <taxon>Actinomycetes</taxon>
        <taxon>Streptosporangiales</taxon>
        <taxon>Nocardiopsidaceae</taxon>
        <taxon>Nocardiopsis</taxon>
    </lineage>
</organism>
<evidence type="ECO:0000313" key="2">
    <source>
        <dbReference type="EMBL" id="MEE2055413.1"/>
    </source>
</evidence>
<keyword evidence="1" id="KW-0812">Transmembrane</keyword>
<dbReference type="GO" id="GO:0032259">
    <property type="term" value="P:methylation"/>
    <property type="evidence" value="ECO:0007669"/>
    <property type="project" value="UniProtKB-KW"/>
</dbReference>
<gene>
    <name evidence="2" type="ORF">Q8A49_33450</name>
</gene>
<dbReference type="EMBL" id="JAUUCC010000177">
    <property type="protein sequence ID" value="MEE2055413.1"/>
    <property type="molecule type" value="Genomic_DNA"/>
</dbReference>